<protein>
    <submittedName>
        <fullName evidence="3">Protein RCR2</fullName>
    </submittedName>
</protein>
<feature type="region of interest" description="Disordered" evidence="1">
    <location>
        <begin position="147"/>
        <end position="172"/>
    </location>
</feature>
<gene>
    <name evidence="3" type="primary">RCR2_1</name>
    <name evidence="3" type="ORF">Cantr_02734</name>
</gene>
<keyword evidence="2" id="KW-1133">Transmembrane helix</keyword>
<accession>A0A367YQS2</accession>
<dbReference type="EMBL" id="QLNQ01000001">
    <property type="protein sequence ID" value="RCK67362.1"/>
    <property type="molecule type" value="Genomic_DNA"/>
</dbReference>
<evidence type="ECO:0000313" key="3">
    <source>
        <dbReference type="EMBL" id="RCK67362.1"/>
    </source>
</evidence>
<keyword evidence="2" id="KW-0812">Transmembrane</keyword>
<reference evidence="3 4" key="1">
    <citation type="submission" date="2018-06" db="EMBL/GenBank/DDBJ databases">
        <title>Whole genome sequencing of Candida tropicalis (genome annotated by CSBL at Korea University).</title>
        <authorList>
            <person name="Ahn J."/>
        </authorList>
    </citation>
    <scope>NUCLEOTIDE SEQUENCE [LARGE SCALE GENOMIC DNA]</scope>
    <source>
        <strain evidence="3 4">ATCC 20962</strain>
    </source>
</reference>
<evidence type="ECO:0000313" key="4">
    <source>
        <dbReference type="Proteomes" id="UP000253472"/>
    </source>
</evidence>
<proteinExistence type="predicted"/>
<name>A0A367YQS2_9ASCO</name>
<feature type="region of interest" description="Disordered" evidence="1">
    <location>
        <begin position="49"/>
        <end position="86"/>
    </location>
</feature>
<comment type="caution">
    <text evidence="3">The sequence shown here is derived from an EMBL/GenBank/DDBJ whole genome shotgun (WGS) entry which is preliminary data.</text>
</comment>
<sequence length="187" mass="20090">MYLRPQTTDEGTKLVHLAKRSTGGATAGVVIIVIFVVVAIGISLLSGTKSSNKTQIPTNTQATSRPAMAQAQPPTQPSANLPTQIRDTNTDCPVTLDPRAQAPAAPTNQSEYPDDLVPPYSAKTNENDMGYFDAEGVFHANESMEYPPPPAHVRHSERSSVGTTSSPALARNDTGRITPLMMRTLRY</sequence>
<dbReference type="AlphaFoldDB" id="A0A367YQS2"/>
<feature type="transmembrane region" description="Helical" evidence="2">
    <location>
        <begin position="24"/>
        <end position="45"/>
    </location>
</feature>
<evidence type="ECO:0000256" key="2">
    <source>
        <dbReference type="SAM" id="Phobius"/>
    </source>
</evidence>
<keyword evidence="4" id="KW-1185">Reference proteome</keyword>
<dbReference type="Proteomes" id="UP000253472">
    <property type="component" value="Unassembled WGS sequence"/>
</dbReference>
<feature type="compositionally biased region" description="Low complexity" evidence="1">
    <location>
        <begin position="66"/>
        <end position="79"/>
    </location>
</feature>
<evidence type="ECO:0000256" key="1">
    <source>
        <dbReference type="SAM" id="MobiDB-lite"/>
    </source>
</evidence>
<feature type="compositionally biased region" description="Polar residues" evidence="1">
    <location>
        <begin position="49"/>
        <end position="64"/>
    </location>
</feature>
<organism evidence="3 4">
    <name type="scientific">Candida viswanathii</name>
    <dbReference type="NCBI Taxonomy" id="5486"/>
    <lineage>
        <taxon>Eukaryota</taxon>
        <taxon>Fungi</taxon>
        <taxon>Dikarya</taxon>
        <taxon>Ascomycota</taxon>
        <taxon>Saccharomycotina</taxon>
        <taxon>Pichiomycetes</taxon>
        <taxon>Debaryomycetaceae</taxon>
        <taxon>Candida/Lodderomyces clade</taxon>
        <taxon>Candida</taxon>
    </lineage>
</organism>
<keyword evidence="2" id="KW-0472">Membrane</keyword>
<dbReference type="OrthoDB" id="4088875at2759"/>